<dbReference type="RefSeq" id="WP_392818246.1">
    <property type="nucleotide sequence ID" value="NZ_JBICYV010000008.1"/>
</dbReference>
<organism evidence="1 2">
    <name type="scientific">Streptomyces cinerochromogenes</name>
    <dbReference type="NCBI Taxonomy" id="66422"/>
    <lineage>
        <taxon>Bacteria</taxon>
        <taxon>Bacillati</taxon>
        <taxon>Actinomycetota</taxon>
        <taxon>Actinomycetes</taxon>
        <taxon>Kitasatosporales</taxon>
        <taxon>Streptomycetaceae</taxon>
        <taxon>Streptomyces</taxon>
    </lineage>
</organism>
<evidence type="ECO:0000313" key="2">
    <source>
        <dbReference type="Proteomes" id="UP001604267"/>
    </source>
</evidence>
<comment type="caution">
    <text evidence="1">The sequence shown here is derived from an EMBL/GenBank/DDBJ whole genome shotgun (WGS) entry which is preliminary data.</text>
</comment>
<evidence type="ECO:0000313" key="1">
    <source>
        <dbReference type="EMBL" id="MFG3012233.1"/>
    </source>
</evidence>
<accession>A0ABW7B816</accession>
<gene>
    <name evidence="1" type="ORF">ACGFZB_17590</name>
</gene>
<proteinExistence type="predicted"/>
<dbReference type="EMBL" id="JBICYV010000008">
    <property type="protein sequence ID" value="MFG3012233.1"/>
    <property type="molecule type" value="Genomic_DNA"/>
</dbReference>
<dbReference type="Proteomes" id="UP001604267">
    <property type="component" value="Unassembled WGS sequence"/>
</dbReference>
<reference evidence="1 2" key="1">
    <citation type="submission" date="2024-10" db="EMBL/GenBank/DDBJ databases">
        <title>The Natural Products Discovery Center: Release of the First 8490 Sequenced Strains for Exploring Actinobacteria Biosynthetic Diversity.</title>
        <authorList>
            <person name="Kalkreuter E."/>
            <person name="Kautsar S.A."/>
            <person name="Yang D."/>
            <person name="Bader C.D."/>
            <person name="Teijaro C.N."/>
            <person name="Fluegel L."/>
            <person name="Davis C.M."/>
            <person name="Simpson J.R."/>
            <person name="Lauterbach L."/>
            <person name="Steele A.D."/>
            <person name="Gui C."/>
            <person name="Meng S."/>
            <person name="Li G."/>
            <person name="Viehrig K."/>
            <person name="Ye F."/>
            <person name="Su P."/>
            <person name="Kiefer A.F."/>
            <person name="Nichols A."/>
            <person name="Cepeda A.J."/>
            <person name="Yan W."/>
            <person name="Fan B."/>
            <person name="Jiang Y."/>
            <person name="Adhikari A."/>
            <person name="Zheng C.-J."/>
            <person name="Schuster L."/>
            <person name="Cowan T.M."/>
            <person name="Smanski M.J."/>
            <person name="Chevrette M.G."/>
            <person name="De Carvalho L.P.S."/>
            <person name="Shen B."/>
        </authorList>
    </citation>
    <scope>NUCLEOTIDE SEQUENCE [LARGE SCALE GENOMIC DNA]</scope>
    <source>
        <strain evidence="1 2">NPDC048320</strain>
    </source>
</reference>
<keyword evidence="2" id="KW-1185">Reference proteome</keyword>
<protein>
    <submittedName>
        <fullName evidence="1">Uncharacterized protein</fullName>
    </submittedName>
</protein>
<sequence length="56" mass="6329">MPEFWSVSQFDGGERRVNLNPEDLDFEELDIRPLTDDEMEEVVGAGEIGTMRTAPS</sequence>
<name>A0ABW7B816_9ACTN</name>